<dbReference type="PROSITE" id="PS50890">
    <property type="entry name" value="PUA"/>
    <property type="match status" value="1"/>
</dbReference>
<keyword evidence="3" id="KW-1185">Reference proteome</keyword>
<accession>A0A409X1H9</accession>
<dbReference type="InterPro" id="IPR046938">
    <property type="entry name" value="DNA_clamp_sf"/>
</dbReference>
<gene>
    <name evidence="2" type="ORF">CVT25_015795</name>
</gene>
<reference evidence="2 3" key="1">
    <citation type="journal article" date="2018" name="Evol. Lett.">
        <title>Horizontal gene cluster transfer increased hallucinogenic mushroom diversity.</title>
        <authorList>
            <person name="Reynolds H.T."/>
            <person name="Vijayakumar V."/>
            <person name="Gluck-Thaler E."/>
            <person name="Korotkin H.B."/>
            <person name="Matheny P.B."/>
            <person name="Slot J.C."/>
        </authorList>
    </citation>
    <scope>NUCLEOTIDE SEQUENCE [LARGE SCALE GENOMIC DNA]</scope>
    <source>
        <strain evidence="2 3">2631</strain>
    </source>
</reference>
<dbReference type="EMBL" id="NHYD01002844">
    <property type="protein sequence ID" value="PPQ84592.1"/>
    <property type="molecule type" value="Genomic_DNA"/>
</dbReference>
<dbReference type="GO" id="GO:0000076">
    <property type="term" value="P:DNA replication checkpoint signaling"/>
    <property type="evidence" value="ECO:0007669"/>
    <property type="project" value="TreeGrafter"/>
</dbReference>
<evidence type="ECO:0008006" key="4">
    <source>
        <dbReference type="Google" id="ProtNLM"/>
    </source>
</evidence>
<dbReference type="FunCoup" id="A0A409X1H9">
    <property type="interactions" value="337"/>
</dbReference>
<feature type="region of interest" description="Disordered" evidence="1">
    <location>
        <begin position="310"/>
        <end position="420"/>
    </location>
</feature>
<dbReference type="SUPFAM" id="SSF55979">
    <property type="entry name" value="DNA clamp"/>
    <property type="match status" value="1"/>
</dbReference>
<proteinExistence type="predicted"/>
<dbReference type="Pfam" id="PF04139">
    <property type="entry name" value="Rad9"/>
    <property type="match status" value="1"/>
</dbReference>
<sequence>MQATLDAFSLKALTRALTCLSKYGDELSVYATSDFLSLSSTNSSKSAYCRFKYERQFFSRYKLTASDENVLGSEAEDNQNVTGQLMTKSFLSILKHRTVEKSVERCELSIVEGNADEGEGDEDRDSLESKLIVRLHCKHGVIKTHRLLLLIPMTLMVPGVPDNTNESRLIIGPKTLKDLLEHFPVAKGARSDPQLVWTFDNGEVSLKSMESSVDSRGRGQLSTEISITTQEFDIYELYEAPTTIAFHLREFTATIAFADSMSLPLEMRFTDPSAPLFIDIEGDLIEVLFVISTSHVPGVTAATQYNSQNINIKKRERAQSTAETPRVKRPMKAVQVMAPGIDYNKSNSNSRAGSHIDGSMPPPSVIPNRGSYSAMQSQNSGRSVKSPGPSSSHGQRLGPPQSVKKEPLFLPSSQMSAADEEVLRSTGLGLENMDSAELAELLEGEGEEVDFSYMSQQPPLASLSPEERTGGSDYDMQVDDQDSFELAGLSATQEEEDADKTFQPLFED</sequence>
<evidence type="ECO:0000313" key="2">
    <source>
        <dbReference type="EMBL" id="PPQ84592.1"/>
    </source>
</evidence>
<evidence type="ECO:0000313" key="3">
    <source>
        <dbReference type="Proteomes" id="UP000283269"/>
    </source>
</evidence>
<dbReference type="OrthoDB" id="60092at2759"/>
<feature type="compositionally biased region" description="Polar residues" evidence="1">
    <location>
        <begin position="370"/>
        <end position="394"/>
    </location>
</feature>
<name>A0A409X1H9_PSICY</name>
<dbReference type="InterPro" id="IPR007268">
    <property type="entry name" value="Rad9/Ddc1"/>
</dbReference>
<dbReference type="STRING" id="93625.A0A409X1H9"/>
<feature type="region of interest" description="Disordered" evidence="1">
    <location>
        <begin position="455"/>
        <end position="508"/>
    </location>
</feature>
<organism evidence="2 3">
    <name type="scientific">Psilocybe cyanescens</name>
    <dbReference type="NCBI Taxonomy" id="93625"/>
    <lineage>
        <taxon>Eukaryota</taxon>
        <taxon>Fungi</taxon>
        <taxon>Dikarya</taxon>
        <taxon>Basidiomycota</taxon>
        <taxon>Agaricomycotina</taxon>
        <taxon>Agaricomycetes</taxon>
        <taxon>Agaricomycetidae</taxon>
        <taxon>Agaricales</taxon>
        <taxon>Agaricineae</taxon>
        <taxon>Strophariaceae</taxon>
        <taxon>Psilocybe</taxon>
    </lineage>
</organism>
<dbReference type="GO" id="GO:0031573">
    <property type="term" value="P:mitotic intra-S DNA damage checkpoint signaling"/>
    <property type="evidence" value="ECO:0007669"/>
    <property type="project" value="TreeGrafter"/>
</dbReference>
<dbReference type="AlphaFoldDB" id="A0A409X1H9"/>
<dbReference type="GO" id="GO:0071479">
    <property type="term" value="P:cellular response to ionizing radiation"/>
    <property type="evidence" value="ECO:0007669"/>
    <property type="project" value="TreeGrafter"/>
</dbReference>
<evidence type="ECO:0000256" key="1">
    <source>
        <dbReference type="SAM" id="MobiDB-lite"/>
    </source>
</evidence>
<dbReference type="InParanoid" id="A0A409X1H9"/>
<dbReference type="PANTHER" id="PTHR15237:SF0">
    <property type="entry name" value="CELL CYCLE CHECKPOINT CONTROL PROTEIN"/>
    <property type="match status" value="1"/>
</dbReference>
<dbReference type="GO" id="GO:0006281">
    <property type="term" value="P:DNA repair"/>
    <property type="evidence" value="ECO:0007669"/>
    <property type="project" value="TreeGrafter"/>
</dbReference>
<dbReference type="PANTHER" id="PTHR15237">
    <property type="entry name" value="DNA REPAIR PROTEIN RAD9"/>
    <property type="match status" value="1"/>
</dbReference>
<dbReference type="GO" id="GO:0030896">
    <property type="term" value="C:checkpoint clamp complex"/>
    <property type="evidence" value="ECO:0007669"/>
    <property type="project" value="InterPro"/>
</dbReference>
<dbReference type="Proteomes" id="UP000283269">
    <property type="component" value="Unassembled WGS sequence"/>
</dbReference>
<comment type="caution">
    <text evidence="2">The sequence shown here is derived from an EMBL/GenBank/DDBJ whole genome shotgun (WGS) entry which is preliminary data.</text>
</comment>
<protein>
    <recommendedName>
        <fullName evidence="4">Cell cycle checkpoint control protein RAD9A</fullName>
    </recommendedName>
</protein>
<dbReference type="Gene3D" id="3.70.10.10">
    <property type="match status" value="1"/>
</dbReference>